<protein>
    <submittedName>
        <fullName evidence="6">Uncharacterized protein</fullName>
    </submittedName>
</protein>
<dbReference type="SMART" id="SM00353">
    <property type="entry name" value="HLH"/>
    <property type="match status" value="1"/>
</dbReference>
<evidence type="ECO:0000256" key="3">
    <source>
        <dbReference type="ARBA" id="ARBA00023125"/>
    </source>
</evidence>
<dbReference type="Proteomes" id="UP000092462">
    <property type="component" value="Unassembled WGS sequence"/>
</dbReference>
<organism evidence="6 7">
    <name type="scientific">Phlebotomus papatasi</name>
    <name type="common">Sandfly</name>
    <dbReference type="NCBI Taxonomy" id="29031"/>
    <lineage>
        <taxon>Eukaryota</taxon>
        <taxon>Metazoa</taxon>
        <taxon>Ecdysozoa</taxon>
        <taxon>Arthropoda</taxon>
        <taxon>Hexapoda</taxon>
        <taxon>Insecta</taxon>
        <taxon>Pterygota</taxon>
        <taxon>Neoptera</taxon>
        <taxon>Endopterygota</taxon>
        <taxon>Diptera</taxon>
        <taxon>Nematocera</taxon>
        <taxon>Psychodoidea</taxon>
        <taxon>Psychodidae</taxon>
        <taxon>Phlebotomus</taxon>
        <taxon>Phlebotomus</taxon>
    </lineage>
</organism>
<dbReference type="SUPFAM" id="SSF47459">
    <property type="entry name" value="HLH, helix-loop-helix DNA-binding domain"/>
    <property type="match status" value="1"/>
</dbReference>
<evidence type="ECO:0000256" key="2">
    <source>
        <dbReference type="ARBA" id="ARBA00023015"/>
    </source>
</evidence>
<dbReference type="InterPro" id="IPR036638">
    <property type="entry name" value="HLH_DNA-bd_sf"/>
</dbReference>
<dbReference type="SUPFAM" id="SSF158457">
    <property type="entry name" value="Orange domain-like"/>
    <property type="match status" value="1"/>
</dbReference>
<dbReference type="VEuPathDB" id="VectorBase:PPAPM1_007839"/>
<dbReference type="EMBL" id="AJVK01031816">
    <property type="status" value="NOT_ANNOTATED_CDS"/>
    <property type="molecule type" value="Genomic_DNA"/>
</dbReference>
<dbReference type="GO" id="GO:0003677">
    <property type="term" value="F:DNA binding"/>
    <property type="evidence" value="ECO:0007669"/>
    <property type="project" value="UniProtKB-KW"/>
</dbReference>
<dbReference type="GO" id="GO:0046983">
    <property type="term" value="F:protein dimerization activity"/>
    <property type="evidence" value="ECO:0007669"/>
    <property type="project" value="InterPro"/>
</dbReference>
<keyword evidence="4" id="KW-0804">Transcription</keyword>
<dbReference type="InterPro" id="IPR011598">
    <property type="entry name" value="bHLH_dom"/>
</dbReference>
<keyword evidence="2" id="KW-0805">Transcription regulation</keyword>
<evidence type="ECO:0000313" key="6">
    <source>
        <dbReference type="EnsemblMetazoa" id="PPAI005891-PA"/>
    </source>
</evidence>
<proteinExistence type="predicted"/>
<dbReference type="FunFam" id="4.10.280.10:FF:000079">
    <property type="entry name" value="CLUMA_CG001539, isoform A"/>
    <property type="match status" value="1"/>
</dbReference>
<dbReference type="InterPro" id="IPR050370">
    <property type="entry name" value="HES_HEY"/>
</dbReference>
<evidence type="ECO:0000256" key="1">
    <source>
        <dbReference type="ARBA" id="ARBA00004123"/>
    </source>
</evidence>
<reference evidence="6" key="1">
    <citation type="submission" date="2022-08" db="UniProtKB">
        <authorList>
            <consortium name="EnsemblMetazoa"/>
        </authorList>
    </citation>
    <scope>IDENTIFICATION</scope>
    <source>
        <strain evidence="6">Israel</strain>
    </source>
</reference>
<dbReference type="PROSITE" id="PS50888">
    <property type="entry name" value="BHLH"/>
    <property type="match status" value="1"/>
</dbReference>
<keyword evidence="3" id="KW-0238">DNA-binding</keyword>
<evidence type="ECO:0000256" key="4">
    <source>
        <dbReference type="ARBA" id="ARBA00023163"/>
    </source>
</evidence>
<name>A0A1B0DDC0_PHLPP</name>
<keyword evidence="7" id="KW-1185">Reference proteome</keyword>
<sequence length="159" mass="18676">EINGGPYPYCETGLNFSTNATFSEDDAEYHGRRGKTSRQDPLSHRIIEKRRRDRMNSCLADLSRLIPPQYQRKGRGRIEKTEIIEMAIRHIKSFQKQENVCRDRDTILADRYRRGYNDCLTEAAKFLVAINDDDTICYKMIEHLKEHCGEIMKKDLTNF</sequence>
<dbReference type="Gene3D" id="4.10.280.10">
    <property type="entry name" value="Helix-loop-helix DNA-binding domain"/>
    <property type="match status" value="1"/>
</dbReference>
<dbReference type="VEuPathDB" id="VectorBase:PPAI005891"/>
<dbReference type="EnsemblMetazoa" id="PPAI005891-RA">
    <property type="protein sequence ID" value="PPAI005891-PA"/>
    <property type="gene ID" value="PPAI005891"/>
</dbReference>
<dbReference type="InterPro" id="IPR003650">
    <property type="entry name" value="Orange_dom"/>
</dbReference>
<dbReference type="Pfam" id="PF07527">
    <property type="entry name" value="Hairy_orange"/>
    <property type="match status" value="1"/>
</dbReference>
<dbReference type="AlphaFoldDB" id="A0A1B0DDC0"/>
<dbReference type="GO" id="GO:0005634">
    <property type="term" value="C:nucleus"/>
    <property type="evidence" value="ECO:0007669"/>
    <property type="project" value="UniProtKB-SubCell"/>
</dbReference>
<evidence type="ECO:0000313" key="7">
    <source>
        <dbReference type="Proteomes" id="UP000092462"/>
    </source>
</evidence>
<comment type="subcellular location">
    <subcellularLocation>
        <location evidence="1">Nucleus</location>
    </subcellularLocation>
</comment>
<evidence type="ECO:0000256" key="5">
    <source>
        <dbReference type="ARBA" id="ARBA00023242"/>
    </source>
</evidence>
<dbReference type="PROSITE" id="PS51054">
    <property type="entry name" value="ORANGE"/>
    <property type="match status" value="1"/>
</dbReference>
<dbReference type="EMBL" id="AJVK01031815">
    <property type="status" value="NOT_ANNOTATED_CDS"/>
    <property type="molecule type" value="Genomic_DNA"/>
</dbReference>
<dbReference type="Gene3D" id="6.10.250.980">
    <property type="match status" value="1"/>
</dbReference>
<keyword evidence="5" id="KW-0539">Nucleus</keyword>
<dbReference type="Pfam" id="PF00010">
    <property type="entry name" value="HLH"/>
    <property type="match status" value="1"/>
</dbReference>
<dbReference type="PANTHER" id="PTHR10985">
    <property type="entry name" value="BASIC HELIX-LOOP-HELIX TRANSCRIPTION FACTOR, HES-RELATED"/>
    <property type="match status" value="1"/>
</dbReference>
<accession>A0A1B0DDC0</accession>
<dbReference type="GO" id="GO:0006355">
    <property type="term" value="P:regulation of DNA-templated transcription"/>
    <property type="evidence" value="ECO:0007669"/>
    <property type="project" value="InterPro"/>
</dbReference>